<feature type="signal peptide" evidence="1">
    <location>
        <begin position="1"/>
        <end position="22"/>
    </location>
</feature>
<dbReference type="OrthoDB" id="2080113at2"/>
<evidence type="ECO:0000313" key="2">
    <source>
        <dbReference type="EMBL" id="CRK81514.1"/>
    </source>
</evidence>
<sequence precursor="true">MKKKLLIAIALALVLISGSAMALYHDNPAFAKSQPATDVKVKGNMAVYSPPNQKKSSEPVRKSRLKQMNIVGEAATVLNVLPIIIIDEMKKGKTVVQIAKEKGLTEAEFTKKLTDLETKMVNEAVSSGTITQEHADAIKDGRPDRLKKSIKEKAVNVNDHMAMDMGN</sequence>
<proteinExistence type="predicted"/>
<gene>
    <name evidence="2" type="ORF">BN000_01418</name>
</gene>
<keyword evidence="1" id="KW-0732">Signal</keyword>
<dbReference type="AlphaFoldDB" id="A0A0U1NU01"/>
<name>A0A0U1NU01_9BACI</name>
<keyword evidence="3" id="KW-1185">Reference proteome</keyword>
<protein>
    <submittedName>
        <fullName evidence="2">Uncharacterized protein</fullName>
    </submittedName>
</protein>
<reference evidence="3" key="1">
    <citation type="submission" date="2015-05" db="EMBL/GenBank/DDBJ databases">
        <authorList>
            <person name="Urmite Genomes"/>
        </authorList>
    </citation>
    <scope>NUCLEOTIDE SEQUENCE [LARGE SCALE GENOMIC DNA]</scope>
    <source>
        <strain evidence="3">LF1</strain>
    </source>
</reference>
<dbReference type="STRING" id="1499688.BN000_01418"/>
<evidence type="ECO:0000313" key="3">
    <source>
        <dbReference type="Proteomes" id="UP000199087"/>
    </source>
</evidence>
<feature type="chain" id="PRO_5039397548" evidence="1">
    <location>
        <begin position="23"/>
        <end position="167"/>
    </location>
</feature>
<dbReference type="Proteomes" id="UP000199087">
    <property type="component" value="Unassembled WGS sequence"/>
</dbReference>
<dbReference type="RefSeq" id="WP_090632683.1">
    <property type="nucleotide sequence ID" value="NZ_CVRB01000001.1"/>
</dbReference>
<accession>A0A0U1NU01</accession>
<evidence type="ECO:0000256" key="1">
    <source>
        <dbReference type="SAM" id="SignalP"/>
    </source>
</evidence>
<organism evidence="2 3">
    <name type="scientific">Neobacillus massiliamazoniensis</name>
    <dbReference type="NCBI Taxonomy" id="1499688"/>
    <lineage>
        <taxon>Bacteria</taxon>
        <taxon>Bacillati</taxon>
        <taxon>Bacillota</taxon>
        <taxon>Bacilli</taxon>
        <taxon>Bacillales</taxon>
        <taxon>Bacillaceae</taxon>
        <taxon>Neobacillus</taxon>
    </lineage>
</organism>
<dbReference type="EMBL" id="CVRB01000001">
    <property type="protein sequence ID" value="CRK81514.1"/>
    <property type="molecule type" value="Genomic_DNA"/>
</dbReference>